<evidence type="ECO:0000256" key="2">
    <source>
        <dbReference type="ARBA" id="ARBA00036631"/>
    </source>
</evidence>
<evidence type="ECO:0000259" key="8">
    <source>
        <dbReference type="PROSITE" id="PS50275"/>
    </source>
</evidence>
<dbReference type="GO" id="GO:0004438">
    <property type="term" value="F:phosphatidylinositol-3-phosphate phosphatase activity"/>
    <property type="evidence" value="ECO:0007669"/>
    <property type="project" value="UniProtKB-EC"/>
</dbReference>
<sequence>PAAVTVKKHITPEKFYVEACDDGADDVLAIDRVSTEVTLTVKKDVPPSAVTRPIYGILGTIRLVAGTYLIVITKKKKVGEIFSHAIWKATDFDILSYKKTMLHLTDIQLQDNKVFLSMLSHVLSVDGFYFSTTYDLTHTLQRLANTSPEFQEMSLLERADPRFVWNGHLLREFAAQPECFDWLLVSRRSCFRAGVRYYVRGIDSEGHAANFVETEQIVHYKGSKASFVQTRGSIPFFWSQRPNLKYKPKPQISKSVNHMDGFQRHFDSQIISYGKQMIVNLVNQKGSEKPLEQTFAKMVNSMANGMVKYVRIAFDFHKECSRMRWDRLQILVDQLAEQQDEFSYFLVDSDGKIVTQQEGIFRSNCMDCLDRTNVIQSLLARRSLQAQLQRLGVLHVGQRIEEQLTLRKSTKMVSWADNANACAKQYAGTGALKTDYTRTGKRTQWGLIMDGWNSLVRYYKNNFSDGFRQDAIDLFLGNYSVDEVEPASPLHVKKDWKFLALPIIMVVAFSMCIICLLMAGDTWTETLAYVLFWGSASFGTFAIILYNGKDFVDAPKLVQKEKMD</sequence>
<dbReference type="EC" id="3.1.3.64" evidence="1"/>
<reference evidence="9" key="1">
    <citation type="submission" date="2019-08" db="EMBL/GenBank/DDBJ databases">
        <title>Three high-quality genomes provides insights into domestication of ducks.</title>
        <authorList>
            <person name="Hou Z.C."/>
            <person name="Zhu F."/>
            <person name="Yin Z.T."/>
            <person name="Zhang F."/>
        </authorList>
    </citation>
    <scope>NUCLEOTIDE SEQUENCE [LARGE SCALE GENOMIC DNA]</scope>
</reference>
<proteinExistence type="predicted"/>
<comment type="catalytic activity">
    <reaction evidence="2">
        <text>a 1,2-diacyl-sn-glycero-3-phospho-(1D-myo-inositol-3-phosphate) + H2O = a 1,2-diacyl-sn-glycero-3-phospho-(1D-myo-inositol) + phosphate</text>
        <dbReference type="Rhea" id="RHEA:12316"/>
        <dbReference type="ChEBI" id="CHEBI:15377"/>
        <dbReference type="ChEBI" id="CHEBI:43474"/>
        <dbReference type="ChEBI" id="CHEBI:57880"/>
        <dbReference type="ChEBI" id="CHEBI:58088"/>
        <dbReference type="EC" id="3.1.3.64"/>
    </reaction>
    <physiologicalReaction direction="left-to-right" evidence="2">
        <dbReference type="Rhea" id="RHEA:12317"/>
    </physiologicalReaction>
</comment>
<dbReference type="PROSITE" id="PS50275">
    <property type="entry name" value="SAC"/>
    <property type="match status" value="1"/>
</dbReference>
<dbReference type="PANTHER" id="PTHR45662:SF2">
    <property type="entry name" value="PHOSPHATIDYLINOSITOL-3-PHOSPHATASE SAC1"/>
    <property type="match status" value="1"/>
</dbReference>
<evidence type="ECO:0000313" key="10">
    <source>
        <dbReference type="Proteomes" id="UP000694400"/>
    </source>
</evidence>
<feature type="transmembrane region" description="Helical" evidence="7">
    <location>
        <begin position="498"/>
        <end position="520"/>
    </location>
</feature>
<evidence type="ECO:0000256" key="7">
    <source>
        <dbReference type="SAM" id="Phobius"/>
    </source>
</evidence>
<dbReference type="AlphaFoldDB" id="A0A8B9SPD8"/>
<dbReference type="GO" id="GO:0043812">
    <property type="term" value="F:phosphatidylinositol-4-phosphate phosphatase activity"/>
    <property type="evidence" value="ECO:0007669"/>
    <property type="project" value="TreeGrafter"/>
</dbReference>
<dbReference type="GO" id="GO:0046856">
    <property type="term" value="P:phosphatidylinositol dephosphorylation"/>
    <property type="evidence" value="ECO:0007669"/>
    <property type="project" value="TreeGrafter"/>
</dbReference>
<name>A0A8B9SPD8_ANAPL</name>
<keyword evidence="7" id="KW-0812">Transmembrane</keyword>
<comment type="catalytic activity">
    <reaction evidence="3">
        <text>a 1,2-diacyl-sn-glycero-3-phospho-(1D-myo-inositol 4-phosphate) + H2O = a 1,2-diacyl-sn-glycero-3-phospho-(1D-myo-inositol) + phosphate</text>
        <dbReference type="Rhea" id="RHEA:55652"/>
        <dbReference type="ChEBI" id="CHEBI:15377"/>
        <dbReference type="ChEBI" id="CHEBI:43474"/>
        <dbReference type="ChEBI" id="CHEBI:57880"/>
        <dbReference type="ChEBI" id="CHEBI:58178"/>
    </reaction>
    <physiologicalReaction direction="left-to-right" evidence="3">
        <dbReference type="Rhea" id="RHEA:55653"/>
    </physiologicalReaction>
</comment>
<protein>
    <recommendedName>
        <fullName evidence="4">Phosphatidylinositol-3-phosphatase SAC1</fullName>
        <ecNumber evidence="1">3.1.3.64</ecNumber>
    </recommendedName>
    <alternativeName>
        <fullName evidence="6">Phosphatidylinositol-4-phosphate phosphatase</fullName>
    </alternativeName>
    <alternativeName>
        <fullName evidence="5">Suppressor of actin mutations 1-like protein</fullName>
    </alternativeName>
</protein>
<organism evidence="9 10">
    <name type="scientific">Anas platyrhynchos</name>
    <name type="common">Mallard</name>
    <name type="synonym">Anas boschas</name>
    <dbReference type="NCBI Taxonomy" id="8839"/>
    <lineage>
        <taxon>Eukaryota</taxon>
        <taxon>Metazoa</taxon>
        <taxon>Chordata</taxon>
        <taxon>Craniata</taxon>
        <taxon>Vertebrata</taxon>
        <taxon>Euteleostomi</taxon>
        <taxon>Archelosauria</taxon>
        <taxon>Archosauria</taxon>
        <taxon>Dinosauria</taxon>
        <taxon>Saurischia</taxon>
        <taxon>Theropoda</taxon>
        <taxon>Coelurosauria</taxon>
        <taxon>Aves</taxon>
        <taxon>Neognathae</taxon>
        <taxon>Galloanserae</taxon>
        <taxon>Anseriformes</taxon>
        <taxon>Anatidae</taxon>
        <taxon>Anatinae</taxon>
        <taxon>Anas</taxon>
    </lineage>
</organism>
<reference evidence="9" key="2">
    <citation type="submission" date="2025-08" db="UniProtKB">
        <authorList>
            <consortium name="Ensembl"/>
        </authorList>
    </citation>
    <scope>IDENTIFICATION</scope>
</reference>
<evidence type="ECO:0000256" key="4">
    <source>
        <dbReference type="ARBA" id="ARBA00040795"/>
    </source>
</evidence>
<feature type="transmembrane region" description="Helical" evidence="7">
    <location>
        <begin position="526"/>
        <end position="546"/>
    </location>
</feature>
<evidence type="ECO:0000256" key="6">
    <source>
        <dbReference type="ARBA" id="ARBA00041911"/>
    </source>
</evidence>
<evidence type="ECO:0000256" key="5">
    <source>
        <dbReference type="ARBA" id="ARBA00041396"/>
    </source>
</evidence>
<evidence type="ECO:0000256" key="1">
    <source>
        <dbReference type="ARBA" id="ARBA00013038"/>
    </source>
</evidence>
<keyword evidence="7" id="KW-0472">Membrane</keyword>
<dbReference type="Pfam" id="PF02383">
    <property type="entry name" value="Syja_N"/>
    <property type="match status" value="1"/>
</dbReference>
<reference evidence="9" key="3">
    <citation type="submission" date="2025-09" db="UniProtKB">
        <authorList>
            <consortium name="Ensembl"/>
        </authorList>
    </citation>
    <scope>IDENTIFICATION</scope>
</reference>
<dbReference type="GO" id="GO:0005783">
    <property type="term" value="C:endoplasmic reticulum"/>
    <property type="evidence" value="ECO:0007669"/>
    <property type="project" value="TreeGrafter"/>
</dbReference>
<keyword evidence="7" id="KW-1133">Transmembrane helix</keyword>
<dbReference type="InterPro" id="IPR002013">
    <property type="entry name" value="SAC_dom"/>
</dbReference>
<dbReference type="PANTHER" id="PTHR45662">
    <property type="entry name" value="PHOSPHATIDYLINOSITIDE PHOSPHATASE SAC1"/>
    <property type="match status" value="1"/>
</dbReference>
<accession>A0A8B9SPD8</accession>
<evidence type="ECO:0000313" key="9">
    <source>
        <dbReference type="Ensembl" id="ENSAPLP00020009186.1"/>
    </source>
</evidence>
<dbReference type="Ensembl" id="ENSAPLT00020009881.1">
    <property type="protein sequence ID" value="ENSAPLP00020009186.1"/>
    <property type="gene ID" value="ENSAPLG00020006487.1"/>
</dbReference>
<feature type="domain" description="SAC" evidence="8">
    <location>
        <begin position="119"/>
        <end position="428"/>
    </location>
</feature>
<dbReference type="Proteomes" id="UP000694400">
    <property type="component" value="Chromosome 2"/>
</dbReference>
<evidence type="ECO:0000256" key="3">
    <source>
        <dbReference type="ARBA" id="ARBA00036807"/>
    </source>
</evidence>